<gene>
    <name evidence="2" type="ORF">DFR35_1870</name>
</gene>
<dbReference type="EMBL" id="RCCI01000005">
    <property type="protein sequence ID" value="RLJ65213.1"/>
    <property type="molecule type" value="Genomic_DNA"/>
</dbReference>
<protein>
    <recommendedName>
        <fullName evidence="4">Segregation and condensation protein A</fullName>
    </recommendedName>
</protein>
<sequence>MNIENLSKEQRILRVLRKVLANIVKDATPAPGEASPLSESTIHDIRDLFGLISEREKELAEEAGMNRNEKPYYTDEPPNSRVVQLHRPPKDKKPN</sequence>
<keyword evidence="3" id="KW-1185">Reference proteome</keyword>
<dbReference type="Proteomes" id="UP000268908">
    <property type="component" value="Unassembled WGS sequence"/>
</dbReference>
<evidence type="ECO:0000313" key="2">
    <source>
        <dbReference type="EMBL" id="RLJ65213.1"/>
    </source>
</evidence>
<organism evidence="2 3">
    <name type="scientific">Sulfurisoma sediminicola</name>
    <dbReference type="NCBI Taxonomy" id="1381557"/>
    <lineage>
        <taxon>Bacteria</taxon>
        <taxon>Pseudomonadati</taxon>
        <taxon>Pseudomonadota</taxon>
        <taxon>Betaproteobacteria</taxon>
        <taxon>Nitrosomonadales</taxon>
        <taxon>Sterolibacteriaceae</taxon>
        <taxon>Sulfurisoma</taxon>
    </lineage>
</organism>
<evidence type="ECO:0000256" key="1">
    <source>
        <dbReference type="SAM" id="MobiDB-lite"/>
    </source>
</evidence>
<reference evidence="2 3" key="1">
    <citation type="submission" date="2018-10" db="EMBL/GenBank/DDBJ databases">
        <title>Genomic Encyclopedia of Type Strains, Phase IV (KMG-IV): sequencing the most valuable type-strain genomes for metagenomic binning, comparative biology and taxonomic classification.</title>
        <authorList>
            <person name="Goeker M."/>
        </authorList>
    </citation>
    <scope>NUCLEOTIDE SEQUENCE [LARGE SCALE GENOMIC DNA]</scope>
    <source>
        <strain evidence="2 3">DSM 26916</strain>
    </source>
</reference>
<evidence type="ECO:0008006" key="4">
    <source>
        <dbReference type="Google" id="ProtNLM"/>
    </source>
</evidence>
<dbReference type="AlphaFoldDB" id="A0A497XE29"/>
<comment type="caution">
    <text evidence="2">The sequence shown here is derived from an EMBL/GenBank/DDBJ whole genome shotgun (WGS) entry which is preliminary data.</text>
</comment>
<dbReference type="RefSeq" id="WP_121241889.1">
    <property type="nucleotide sequence ID" value="NZ_BHVV01000008.1"/>
</dbReference>
<evidence type="ECO:0000313" key="3">
    <source>
        <dbReference type="Proteomes" id="UP000268908"/>
    </source>
</evidence>
<feature type="region of interest" description="Disordered" evidence="1">
    <location>
        <begin position="60"/>
        <end position="95"/>
    </location>
</feature>
<accession>A0A497XE29</accession>
<name>A0A497XE29_9PROT</name>
<dbReference type="OrthoDB" id="9795846at2"/>
<proteinExistence type="predicted"/>